<dbReference type="RefSeq" id="WP_061532487.1">
    <property type="nucleotide sequence ID" value="NZ_CP013233.1"/>
</dbReference>
<keyword evidence="2" id="KW-1185">Reference proteome</keyword>
<dbReference type="Gene3D" id="2.40.360.20">
    <property type="match status" value="1"/>
</dbReference>
<dbReference type="EMBL" id="CP013235">
    <property type="protein sequence ID" value="AMP08783.1"/>
    <property type="molecule type" value="Genomic_DNA"/>
</dbReference>
<name>A0A127PM83_9BURK</name>
<dbReference type="Proteomes" id="UP000071778">
    <property type="component" value="Chromosome"/>
</dbReference>
<evidence type="ECO:0000313" key="1">
    <source>
        <dbReference type="EMBL" id="AMP08783.1"/>
    </source>
</evidence>
<dbReference type="OrthoDB" id="574237at2"/>
<dbReference type="PATRIC" id="fig|279058.17.peg.1060"/>
<protein>
    <submittedName>
        <fullName evidence="1">Uncharacterized protein</fullName>
    </submittedName>
</protein>
<proteinExistence type="predicted"/>
<evidence type="ECO:0000313" key="2">
    <source>
        <dbReference type="Proteomes" id="UP000071778"/>
    </source>
</evidence>
<sequence length="234" mass="25841">MTIGTLHAQTVDRPALKEGDKWVYSVREDESKSDTMSSTTRKWEASISRAGSHTVVLANKPVDSNLPPKESTLNTDWSVTRSVNGKNIVTTRPYDFPMQPGKTWKLETVEDKPDALTKTQKISQQYTVVGWEEVKVPAGTFKALKIEAEGEWTKEFEPRGPSANSAVGTAASGATAIVQTHTAYTPPPVSGRLYKAFWYVPEIKRDVKIISEDSNGNGALHKRTTEVLESFSVQ</sequence>
<organism evidence="1 2">
    <name type="scientific">Collimonas arenae</name>
    <dbReference type="NCBI Taxonomy" id="279058"/>
    <lineage>
        <taxon>Bacteria</taxon>
        <taxon>Pseudomonadati</taxon>
        <taxon>Pseudomonadota</taxon>
        <taxon>Betaproteobacteria</taxon>
        <taxon>Burkholderiales</taxon>
        <taxon>Oxalobacteraceae</taxon>
        <taxon>Collimonas</taxon>
    </lineage>
</organism>
<reference evidence="1 2" key="1">
    <citation type="submission" date="2015-11" db="EMBL/GenBank/DDBJ databases">
        <title>Exploring the genomic traits of fungus-feeding bacterial genus Collimonas.</title>
        <authorList>
            <person name="Song C."/>
            <person name="Schmidt R."/>
            <person name="de Jager V."/>
            <person name="Krzyzanowska D."/>
            <person name="Jongedijk E."/>
            <person name="Cankar K."/>
            <person name="Beekwilder J."/>
            <person name="van Veen A."/>
            <person name="de Boer W."/>
            <person name="van Veen J.A."/>
            <person name="Garbeva P."/>
        </authorList>
    </citation>
    <scope>NUCLEOTIDE SEQUENCE [LARGE SCALE GENOMIC DNA]</scope>
    <source>
        <strain evidence="1 2">Ter282</strain>
    </source>
</reference>
<gene>
    <name evidence="1" type="ORF">CAter282_0987</name>
</gene>
<dbReference type="AlphaFoldDB" id="A0A127PM83"/>
<accession>A0A127PM83</accession>